<dbReference type="EMBL" id="CM031836">
    <property type="protein sequence ID" value="KAG6684412.1"/>
    <property type="molecule type" value="Genomic_DNA"/>
</dbReference>
<dbReference type="Proteomes" id="UP000811609">
    <property type="component" value="Chromosome 12"/>
</dbReference>
<reference evidence="2" key="1">
    <citation type="submission" date="2020-12" db="EMBL/GenBank/DDBJ databases">
        <title>WGS assembly of Carya illinoinensis cv. Pawnee.</title>
        <authorList>
            <person name="Platts A."/>
            <person name="Shu S."/>
            <person name="Wright S."/>
            <person name="Barry K."/>
            <person name="Edger P."/>
            <person name="Pires J.C."/>
            <person name="Schmutz J."/>
        </authorList>
    </citation>
    <scope>NUCLEOTIDE SEQUENCE</scope>
    <source>
        <tissue evidence="2">Leaf</tissue>
    </source>
</reference>
<keyword evidence="4" id="KW-1185">Reference proteome</keyword>
<protein>
    <submittedName>
        <fullName evidence="2">Uncharacterized protein</fullName>
    </submittedName>
</protein>
<proteinExistence type="predicted"/>
<organism evidence="2 4">
    <name type="scientific">Carya illinoinensis</name>
    <name type="common">Pecan</name>
    <dbReference type="NCBI Taxonomy" id="32201"/>
    <lineage>
        <taxon>Eukaryota</taxon>
        <taxon>Viridiplantae</taxon>
        <taxon>Streptophyta</taxon>
        <taxon>Embryophyta</taxon>
        <taxon>Tracheophyta</taxon>
        <taxon>Spermatophyta</taxon>
        <taxon>Magnoliopsida</taxon>
        <taxon>eudicotyledons</taxon>
        <taxon>Gunneridae</taxon>
        <taxon>Pentapetalae</taxon>
        <taxon>rosids</taxon>
        <taxon>fabids</taxon>
        <taxon>Fagales</taxon>
        <taxon>Juglandaceae</taxon>
        <taxon>Carya</taxon>
    </lineage>
</organism>
<dbReference type="AlphaFoldDB" id="A0A8T1NU44"/>
<evidence type="ECO:0000313" key="2">
    <source>
        <dbReference type="EMBL" id="KAG6633658.1"/>
    </source>
</evidence>
<evidence type="ECO:0000313" key="3">
    <source>
        <dbReference type="EMBL" id="KAG6684412.1"/>
    </source>
</evidence>
<reference evidence="3" key="2">
    <citation type="submission" date="2021-01" db="EMBL/GenBank/DDBJ databases">
        <authorList>
            <person name="Lovell J.T."/>
            <person name="Bentley N."/>
            <person name="Bhattarai G."/>
            <person name="Jenkins J.W."/>
            <person name="Sreedasyam A."/>
            <person name="Alarcon Y."/>
            <person name="Bock C."/>
            <person name="Boston L."/>
            <person name="Carlson J."/>
            <person name="Cervantes K."/>
            <person name="Clermont K."/>
            <person name="Krom N."/>
            <person name="Kubenka K."/>
            <person name="Mamidi S."/>
            <person name="Mattison C."/>
            <person name="Monteros M."/>
            <person name="Pisani C."/>
            <person name="Plott C."/>
            <person name="Rajasekar S."/>
            <person name="Rhein H.S."/>
            <person name="Rohla C."/>
            <person name="Song M."/>
            <person name="Hilaire R.S."/>
            <person name="Shu S."/>
            <person name="Wells L."/>
            <person name="Wang X."/>
            <person name="Webber J."/>
            <person name="Heerema R.J."/>
            <person name="Klein P."/>
            <person name="Conner P."/>
            <person name="Grauke L."/>
            <person name="Grimwood J."/>
            <person name="Schmutz J."/>
            <person name="Randall J.J."/>
        </authorList>
    </citation>
    <scope>NUCLEOTIDE SEQUENCE</scope>
    <source>
        <tissue evidence="3">Leaf</tissue>
    </source>
</reference>
<dbReference type="OrthoDB" id="1847777at2759"/>
<dbReference type="Proteomes" id="UP000811246">
    <property type="component" value="Chromosome 12"/>
</dbReference>
<dbReference type="PANTHER" id="PTHR36019:SF3">
    <property type="entry name" value="PLANT_PROTEIN"/>
    <property type="match status" value="1"/>
</dbReference>
<evidence type="ECO:0000313" key="4">
    <source>
        <dbReference type="Proteomes" id="UP000811609"/>
    </source>
</evidence>
<dbReference type="EMBL" id="CM031820">
    <property type="protein sequence ID" value="KAG6633658.1"/>
    <property type="molecule type" value="Genomic_DNA"/>
</dbReference>
<sequence length="116" mass="13127">MSMNCLNCNSPKSNMSDSDKEYGISTNPIRKRSCAKIERFWSGTIPPPPYGYKKMRSGFANPIEKKVKTGHLRNISEGAAAFEGNREPRLVRSSGMRRDWSLDDLIKSEDKKGRKS</sequence>
<feature type="region of interest" description="Disordered" evidence="1">
    <location>
        <begin position="1"/>
        <end position="25"/>
    </location>
</feature>
<name>A0A8T1NU44_CARIL</name>
<comment type="caution">
    <text evidence="2">The sequence shown here is derived from an EMBL/GenBank/DDBJ whole genome shotgun (WGS) entry which is preliminary data.</text>
</comment>
<feature type="compositionally biased region" description="Polar residues" evidence="1">
    <location>
        <begin position="1"/>
        <end position="16"/>
    </location>
</feature>
<dbReference type="PANTHER" id="PTHR36019">
    <property type="entry name" value="PLANT/PROTEIN"/>
    <property type="match status" value="1"/>
</dbReference>
<evidence type="ECO:0000256" key="1">
    <source>
        <dbReference type="SAM" id="MobiDB-lite"/>
    </source>
</evidence>
<gene>
    <name evidence="2" type="ORF">CIPAW_12G063900</name>
    <name evidence="3" type="ORF">I3842_12G062000</name>
</gene>
<accession>A0A8T1NU44</accession>